<feature type="region of interest" description="Disordered" evidence="1">
    <location>
        <begin position="60"/>
        <end position="82"/>
    </location>
</feature>
<keyword evidence="3" id="KW-1185">Reference proteome</keyword>
<feature type="compositionally biased region" description="Low complexity" evidence="1">
    <location>
        <begin position="1"/>
        <end position="10"/>
    </location>
</feature>
<dbReference type="SUPFAM" id="SSF47266">
    <property type="entry name" value="4-helical cytokines"/>
    <property type="match status" value="1"/>
</dbReference>
<accession>A0A3Q3D6K1</accession>
<sequence length="203" mass="22878">MAEQQQQQQQQEEEEEGMKSPDTPVPGGSPTGKALSLARLLQYECSRLLQLYMEQETFLSEQPPKGSRMVSLSPSAEQPDPEEAVRRLHAALRQCLGLLHSAIARAEEEWGSLEGDYETLRHTVRMRLEHLLHTTKNLLQTDDATLEVTPDIRCDEETDGGGGGAFQLKIWTHRVLLELVHWADHATQALHVLHTQREGTQDV</sequence>
<dbReference type="InterPro" id="IPR009079">
    <property type="entry name" value="4_helix_cytokine-like_core"/>
</dbReference>
<dbReference type="PANTHER" id="PTHR15196:SF1">
    <property type="entry name" value="CILIARY NEUROTROPHIC FACTOR"/>
    <property type="match status" value="1"/>
</dbReference>
<evidence type="ECO:0000313" key="3">
    <source>
        <dbReference type="Proteomes" id="UP000264820"/>
    </source>
</evidence>
<organism evidence="2 3">
    <name type="scientific">Hippocampus comes</name>
    <name type="common">Tiger tail seahorse</name>
    <dbReference type="NCBI Taxonomy" id="109280"/>
    <lineage>
        <taxon>Eukaryota</taxon>
        <taxon>Metazoa</taxon>
        <taxon>Chordata</taxon>
        <taxon>Craniata</taxon>
        <taxon>Vertebrata</taxon>
        <taxon>Euteleostomi</taxon>
        <taxon>Actinopterygii</taxon>
        <taxon>Neopterygii</taxon>
        <taxon>Teleostei</taxon>
        <taxon>Neoteleostei</taxon>
        <taxon>Acanthomorphata</taxon>
        <taxon>Syngnathiaria</taxon>
        <taxon>Syngnathiformes</taxon>
        <taxon>Syngnathoidei</taxon>
        <taxon>Syngnathidae</taxon>
        <taxon>Hippocampus</taxon>
    </lineage>
</organism>
<name>A0A3Q3D6K1_HIPCM</name>
<dbReference type="GeneID" id="109520297"/>
<dbReference type="RefSeq" id="XP_019732982.1">
    <property type="nucleotide sequence ID" value="XM_019877423.1"/>
</dbReference>
<dbReference type="GeneTree" id="ENSGT00540000073610"/>
<feature type="region of interest" description="Disordered" evidence="1">
    <location>
        <begin position="1"/>
        <end position="33"/>
    </location>
</feature>
<dbReference type="GO" id="GO:0005127">
    <property type="term" value="F:ciliary neurotrophic factor receptor binding"/>
    <property type="evidence" value="ECO:0007669"/>
    <property type="project" value="InterPro"/>
</dbReference>
<dbReference type="Proteomes" id="UP000264820">
    <property type="component" value="Unplaced"/>
</dbReference>
<dbReference type="AlphaFoldDB" id="A0A3Q3D6K1"/>
<proteinExistence type="predicted"/>
<dbReference type="InterPro" id="IPR000151">
    <property type="entry name" value="Ciliary_neurotrophic_fac_CNTF"/>
</dbReference>
<dbReference type="OrthoDB" id="8888258at2759"/>
<evidence type="ECO:0000256" key="1">
    <source>
        <dbReference type="SAM" id="MobiDB-lite"/>
    </source>
</evidence>
<dbReference type="GO" id="GO:0043524">
    <property type="term" value="P:negative regulation of neuron apoptotic process"/>
    <property type="evidence" value="ECO:0007669"/>
    <property type="project" value="InterPro"/>
</dbReference>
<dbReference type="OMA" id="KLWTYRV"/>
<reference evidence="2" key="2">
    <citation type="submission" date="2025-09" db="UniProtKB">
        <authorList>
            <consortium name="Ensembl"/>
        </authorList>
    </citation>
    <scope>IDENTIFICATION</scope>
</reference>
<dbReference type="Gene3D" id="1.20.1250.10">
    <property type="match status" value="1"/>
</dbReference>
<reference evidence="2" key="1">
    <citation type="submission" date="2025-08" db="UniProtKB">
        <authorList>
            <consortium name="Ensembl"/>
        </authorList>
    </citation>
    <scope>IDENTIFICATION</scope>
</reference>
<dbReference type="GO" id="GO:0070120">
    <property type="term" value="P:ciliary neurotrophic factor-mediated signaling pathway"/>
    <property type="evidence" value="ECO:0007669"/>
    <property type="project" value="InterPro"/>
</dbReference>
<dbReference type="Ensembl" id="ENSHCOT00000007515.1">
    <property type="protein sequence ID" value="ENSHCOP00000004159.1"/>
    <property type="gene ID" value="ENSHCOG00000000671.1"/>
</dbReference>
<dbReference type="PANTHER" id="PTHR15196">
    <property type="entry name" value="CILIARY NEUROTROPHIC FACTOR"/>
    <property type="match status" value="1"/>
</dbReference>
<protein>
    <submittedName>
        <fullName evidence="2">Uncharacterized LOC109520297</fullName>
    </submittedName>
</protein>
<dbReference type="KEGG" id="hcq:109520297"/>
<evidence type="ECO:0000313" key="2">
    <source>
        <dbReference type="Ensembl" id="ENSHCOP00000004159.1"/>
    </source>
</evidence>